<dbReference type="AlphaFoldDB" id="A0A348WLU4"/>
<protein>
    <submittedName>
        <fullName evidence="1">ATP-NAD kinase</fullName>
    </submittedName>
</protein>
<evidence type="ECO:0000313" key="1">
    <source>
        <dbReference type="EMBL" id="HAR55506.1"/>
    </source>
</evidence>
<reference evidence="1 2" key="1">
    <citation type="journal article" date="2018" name="Nat. Biotechnol.">
        <title>A standardized bacterial taxonomy based on genome phylogeny substantially revises the tree of life.</title>
        <authorList>
            <person name="Parks D.H."/>
            <person name="Chuvochina M."/>
            <person name="Waite D.W."/>
            <person name="Rinke C."/>
            <person name="Skarshewski A."/>
            <person name="Chaumeil P.A."/>
            <person name="Hugenholtz P."/>
        </authorList>
    </citation>
    <scope>NUCLEOTIDE SEQUENCE [LARGE SCALE GENOMIC DNA]</scope>
    <source>
        <strain evidence="1">UBA9360</strain>
    </source>
</reference>
<dbReference type="STRING" id="314276.OS145_12824"/>
<dbReference type="Pfam" id="PF20143">
    <property type="entry name" value="NAD_kinase_C"/>
    <property type="match status" value="1"/>
</dbReference>
<dbReference type="SUPFAM" id="SSF111331">
    <property type="entry name" value="NAD kinase/diacylglycerol kinase-like"/>
    <property type="match status" value="1"/>
</dbReference>
<organism evidence="1 2">
    <name type="scientific">Idiomarina baltica</name>
    <dbReference type="NCBI Taxonomy" id="190892"/>
    <lineage>
        <taxon>Bacteria</taxon>
        <taxon>Pseudomonadati</taxon>
        <taxon>Pseudomonadota</taxon>
        <taxon>Gammaproteobacteria</taxon>
        <taxon>Alteromonadales</taxon>
        <taxon>Idiomarinaceae</taxon>
        <taxon>Idiomarina</taxon>
    </lineage>
</organism>
<dbReference type="GO" id="GO:0006741">
    <property type="term" value="P:NADP+ biosynthetic process"/>
    <property type="evidence" value="ECO:0007669"/>
    <property type="project" value="InterPro"/>
</dbReference>
<dbReference type="PIRSF" id="PIRSF016907">
    <property type="entry name" value="Kin_ATP-NAD"/>
    <property type="match status" value="1"/>
</dbReference>
<dbReference type="EMBL" id="DMUP01000041">
    <property type="protein sequence ID" value="HAR55506.1"/>
    <property type="molecule type" value="Genomic_DNA"/>
</dbReference>
<dbReference type="Pfam" id="PF01513">
    <property type="entry name" value="NAD_kinase"/>
    <property type="match status" value="1"/>
</dbReference>
<keyword evidence="1" id="KW-0808">Transferase</keyword>
<keyword evidence="1" id="KW-0418">Kinase</keyword>
<accession>A0A348WLU4</accession>
<dbReference type="InterPro" id="IPR011386">
    <property type="entry name" value="Put_ATP-NAD_kin"/>
</dbReference>
<dbReference type="PANTHER" id="PTHR40697:SF2">
    <property type="entry name" value="ATP-NAD KINASE-RELATED"/>
    <property type="match status" value="1"/>
</dbReference>
<sequence>MQYSRRFSIGLVINPFAGIGGAVALKGSDGEHTRQTALALGATPKANHRVTTALQQLQYLANQIHFVTAAGSMGADAVAGLGFDYNIAYQPQAQQTEATDTQAAIRAIQEHNPDVIVFAGGDGTARDVYTAIKPEQLVLGIPAGVKIHSGVYSISPKAASRVLENMISGGLSSVRYADVMDIDEDLFRQGTVKAKRFGEMLVPDELQYIQAVKMGGKESDELVLADIAAEVEERLDDEHLIVGSGSTINAIMEDMGLNNTLLGVDWVHDGDVLAQDLTESELYERVKQVSSGQVKLLLTVIGGQGHVIGRGNQQLSPRVLDAVGRENVWLVATKSKLKGLEGRPLRIDSGDDALDHAWSGMISVITGYHDEVVVRIEAVD</sequence>
<dbReference type="Proteomes" id="UP000262878">
    <property type="component" value="Unassembled WGS sequence"/>
</dbReference>
<name>A0A348WLU4_9GAMM</name>
<dbReference type="RefSeq" id="WP_006955252.1">
    <property type="nucleotide sequence ID" value="NZ_DBGH01000042.1"/>
</dbReference>
<dbReference type="GO" id="GO:0003951">
    <property type="term" value="F:NAD+ kinase activity"/>
    <property type="evidence" value="ECO:0007669"/>
    <property type="project" value="InterPro"/>
</dbReference>
<evidence type="ECO:0000313" key="2">
    <source>
        <dbReference type="Proteomes" id="UP000262878"/>
    </source>
</evidence>
<gene>
    <name evidence="1" type="ORF">DCR58_01830</name>
</gene>
<dbReference type="GO" id="GO:0051287">
    <property type="term" value="F:NAD binding"/>
    <property type="evidence" value="ECO:0007669"/>
    <property type="project" value="UniProtKB-ARBA"/>
</dbReference>
<dbReference type="InterPro" id="IPR002504">
    <property type="entry name" value="NADK"/>
</dbReference>
<dbReference type="GO" id="GO:0005524">
    <property type="term" value="F:ATP binding"/>
    <property type="evidence" value="ECO:0007669"/>
    <property type="project" value="UniProtKB-ARBA"/>
</dbReference>
<comment type="caution">
    <text evidence="1">The sequence shown here is derived from an EMBL/GenBank/DDBJ whole genome shotgun (WGS) entry which is preliminary data.</text>
</comment>
<dbReference type="InterPro" id="IPR039065">
    <property type="entry name" value="AcoX-like"/>
</dbReference>
<dbReference type="InterPro" id="IPR016064">
    <property type="entry name" value="NAD/diacylglycerol_kinase_sf"/>
</dbReference>
<proteinExistence type="predicted"/>
<dbReference type="PANTHER" id="PTHR40697">
    <property type="entry name" value="ACETOIN CATABOLISM PROTEIN X"/>
    <property type="match status" value="1"/>
</dbReference>